<sequence length="100" mass="11732">MIFHFYRILPLDFIVTFVSLTHYSFPLHSSKLLSPLLQQLVDSPAQWTFRFLRSPHSSPNCEAEHFLFCCHRRMACNSEDFQISFSFPPEGSPVFKTLMM</sequence>
<protein>
    <recommendedName>
        <fullName evidence="3">Secreted protein</fullName>
    </recommendedName>
</protein>
<gene>
    <name evidence="1" type="ORF">CEXT_117151</name>
</gene>
<proteinExistence type="predicted"/>
<dbReference type="EMBL" id="BPLR01013398">
    <property type="protein sequence ID" value="GIY60914.1"/>
    <property type="molecule type" value="Genomic_DNA"/>
</dbReference>
<name>A0AAV4UT92_CAEEX</name>
<reference evidence="1 2" key="1">
    <citation type="submission" date="2021-06" db="EMBL/GenBank/DDBJ databases">
        <title>Caerostris extrusa draft genome.</title>
        <authorList>
            <person name="Kono N."/>
            <person name="Arakawa K."/>
        </authorList>
    </citation>
    <scope>NUCLEOTIDE SEQUENCE [LARGE SCALE GENOMIC DNA]</scope>
</reference>
<organism evidence="1 2">
    <name type="scientific">Caerostris extrusa</name>
    <name type="common">Bark spider</name>
    <name type="synonym">Caerostris bankana</name>
    <dbReference type="NCBI Taxonomy" id="172846"/>
    <lineage>
        <taxon>Eukaryota</taxon>
        <taxon>Metazoa</taxon>
        <taxon>Ecdysozoa</taxon>
        <taxon>Arthropoda</taxon>
        <taxon>Chelicerata</taxon>
        <taxon>Arachnida</taxon>
        <taxon>Araneae</taxon>
        <taxon>Araneomorphae</taxon>
        <taxon>Entelegynae</taxon>
        <taxon>Araneoidea</taxon>
        <taxon>Araneidae</taxon>
        <taxon>Caerostris</taxon>
    </lineage>
</organism>
<accession>A0AAV4UT92</accession>
<evidence type="ECO:0000313" key="2">
    <source>
        <dbReference type="Proteomes" id="UP001054945"/>
    </source>
</evidence>
<dbReference type="Proteomes" id="UP001054945">
    <property type="component" value="Unassembled WGS sequence"/>
</dbReference>
<comment type="caution">
    <text evidence="1">The sequence shown here is derived from an EMBL/GenBank/DDBJ whole genome shotgun (WGS) entry which is preliminary data.</text>
</comment>
<keyword evidence="2" id="KW-1185">Reference proteome</keyword>
<evidence type="ECO:0008006" key="3">
    <source>
        <dbReference type="Google" id="ProtNLM"/>
    </source>
</evidence>
<dbReference type="AlphaFoldDB" id="A0AAV4UT92"/>
<evidence type="ECO:0000313" key="1">
    <source>
        <dbReference type="EMBL" id="GIY60914.1"/>
    </source>
</evidence>